<keyword evidence="1" id="KW-1133">Transmembrane helix</keyword>
<sequence length="215" mass="23704">MELELPLIQDRKYGIPTTRDEAVVERVGTRLPLGDWAPSEGLVNLLEESEFNPGQWYTALKSYGSDASVELLHFCLEYDADDQDPNRFINALRDRRLIPDREQILNSIHLITLDAAQPESATVNTRVNVNLGYDVNVYVGYEVGAVVVVVAAIALVIPVFPLGVPAPEQKIGYQRAAQAAYMVSGVGFARSVQNAMAAEFHSLVQHKEQLLGIQA</sequence>
<keyword evidence="1" id="KW-0472">Membrane</keyword>
<keyword evidence="1" id="KW-0812">Transmembrane</keyword>
<feature type="transmembrane region" description="Helical" evidence="1">
    <location>
        <begin position="143"/>
        <end position="164"/>
    </location>
</feature>
<keyword evidence="3" id="KW-1185">Reference proteome</keyword>
<proteinExistence type="predicted"/>
<organism evidence="2 3">
    <name type="scientific">Sulfobacillus acidophilus (strain ATCC 700253 / DSM 10332 / NAL)</name>
    <dbReference type="NCBI Taxonomy" id="679936"/>
    <lineage>
        <taxon>Bacteria</taxon>
        <taxon>Bacillati</taxon>
        <taxon>Bacillota</taxon>
        <taxon>Clostridia</taxon>
        <taxon>Eubacteriales</taxon>
        <taxon>Clostridiales Family XVII. Incertae Sedis</taxon>
        <taxon>Sulfobacillus</taxon>
    </lineage>
</organism>
<dbReference type="AlphaFoldDB" id="G8TTG5"/>
<name>G8TTG5_SULAD</name>
<reference evidence="2 3" key="2">
    <citation type="journal article" date="2012" name="Stand. Genomic Sci.">
        <title>Complete genome sequence of the moderately thermophilic mineral-sulfide-oxidizing firmicute Sulfobacillus acidophilus type strain (NAL(T)).</title>
        <authorList>
            <person name="Anderson I."/>
            <person name="Chertkov O."/>
            <person name="Chen A."/>
            <person name="Saunders E."/>
            <person name="Lapidus A."/>
            <person name="Nolan M."/>
            <person name="Lucas S."/>
            <person name="Hammon N."/>
            <person name="Deshpande S."/>
            <person name="Cheng J.F."/>
            <person name="Han C."/>
            <person name="Tapia R."/>
            <person name="Goodwin L.A."/>
            <person name="Pitluck S."/>
            <person name="Liolios K."/>
            <person name="Pagani I."/>
            <person name="Ivanova N."/>
            <person name="Mikhailova N."/>
            <person name="Pati A."/>
            <person name="Palaniappan K."/>
            <person name="Land M."/>
            <person name="Pan C."/>
            <person name="Rohde M."/>
            <person name="Pukall R."/>
            <person name="Goker M."/>
            <person name="Detter J.C."/>
            <person name="Woyke T."/>
            <person name="Bristow J."/>
            <person name="Eisen J.A."/>
            <person name="Markowitz V."/>
            <person name="Hugenholtz P."/>
            <person name="Kyrpides N.C."/>
            <person name="Klenk H.P."/>
            <person name="Mavromatis K."/>
        </authorList>
    </citation>
    <scope>NUCLEOTIDE SEQUENCE [LARGE SCALE GENOMIC DNA]</scope>
    <source>
        <strain evidence="3">ATCC 700253 / DSM 10332 / NAL</strain>
    </source>
</reference>
<evidence type="ECO:0000256" key="1">
    <source>
        <dbReference type="SAM" id="Phobius"/>
    </source>
</evidence>
<dbReference type="HOGENOM" id="CLU_1282658_0_0_9"/>
<dbReference type="STRING" id="679936.Sulac_2150"/>
<dbReference type="KEGG" id="sap:Sulac_2150"/>
<gene>
    <name evidence="2" type="ordered locus">Sulac_2150</name>
</gene>
<reference evidence="3" key="1">
    <citation type="submission" date="2011-12" db="EMBL/GenBank/DDBJ databases">
        <title>The complete genome of chromosome of Sulfobacillus acidophilus DSM 10332.</title>
        <authorList>
            <person name="Lucas S."/>
            <person name="Han J."/>
            <person name="Lapidus A."/>
            <person name="Bruce D."/>
            <person name="Goodwin L."/>
            <person name="Pitluck S."/>
            <person name="Peters L."/>
            <person name="Kyrpides N."/>
            <person name="Mavromatis K."/>
            <person name="Ivanova N."/>
            <person name="Mikhailova N."/>
            <person name="Chertkov O."/>
            <person name="Saunders E."/>
            <person name="Detter J.C."/>
            <person name="Tapia R."/>
            <person name="Han C."/>
            <person name="Land M."/>
            <person name="Hauser L."/>
            <person name="Markowitz V."/>
            <person name="Cheng J.-F."/>
            <person name="Hugenholtz P."/>
            <person name="Woyke T."/>
            <person name="Wu D."/>
            <person name="Pukall R."/>
            <person name="Gehrich-Schroeter G."/>
            <person name="Schneider S."/>
            <person name="Klenk H.-P."/>
            <person name="Eisen J.A."/>
        </authorList>
    </citation>
    <scope>NUCLEOTIDE SEQUENCE [LARGE SCALE GENOMIC DNA]</scope>
    <source>
        <strain evidence="3">ATCC 700253 / DSM 10332 / NAL</strain>
    </source>
</reference>
<accession>G8TTG5</accession>
<dbReference type="Proteomes" id="UP000005439">
    <property type="component" value="Chromosome"/>
</dbReference>
<evidence type="ECO:0000313" key="2">
    <source>
        <dbReference type="EMBL" id="AEW05631.1"/>
    </source>
</evidence>
<protein>
    <submittedName>
        <fullName evidence="2">Uncharacterized protein</fullName>
    </submittedName>
</protein>
<evidence type="ECO:0000313" key="3">
    <source>
        <dbReference type="Proteomes" id="UP000005439"/>
    </source>
</evidence>
<dbReference type="EMBL" id="CP003179">
    <property type="protein sequence ID" value="AEW05631.1"/>
    <property type="molecule type" value="Genomic_DNA"/>
</dbReference>